<dbReference type="AlphaFoldDB" id="A0A0C1FQU2"/>
<dbReference type="Gene3D" id="3.30.1150.10">
    <property type="match status" value="1"/>
</dbReference>
<organism evidence="1 2">
    <name type="scientific">Pedobacter kyungheensis</name>
    <dbReference type="NCBI Taxonomy" id="1069985"/>
    <lineage>
        <taxon>Bacteria</taxon>
        <taxon>Pseudomonadati</taxon>
        <taxon>Bacteroidota</taxon>
        <taxon>Sphingobacteriia</taxon>
        <taxon>Sphingobacteriales</taxon>
        <taxon>Sphingobacteriaceae</taxon>
        <taxon>Pedobacter</taxon>
    </lineage>
</organism>
<dbReference type="RefSeq" id="WP_039472675.1">
    <property type="nucleotide sequence ID" value="NZ_JSYN01000005.1"/>
</dbReference>
<dbReference type="SUPFAM" id="SSF74653">
    <property type="entry name" value="TolA/TonB C-terminal domain"/>
    <property type="match status" value="1"/>
</dbReference>
<comment type="caution">
    <text evidence="1">The sequence shown here is derived from an EMBL/GenBank/DDBJ whole genome shotgun (WGS) entry which is preliminary data.</text>
</comment>
<evidence type="ECO:0000313" key="2">
    <source>
        <dbReference type="Proteomes" id="UP000031246"/>
    </source>
</evidence>
<protein>
    <recommendedName>
        <fullName evidence="3">TonB C-terminal domain-containing protein</fullName>
    </recommendedName>
</protein>
<evidence type="ECO:0008006" key="3">
    <source>
        <dbReference type="Google" id="ProtNLM"/>
    </source>
</evidence>
<gene>
    <name evidence="1" type="ORF">OC25_05510</name>
</gene>
<dbReference type="Proteomes" id="UP000031246">
    <property type="component" value="Unassembled WGS sequence"/>
</dbReference>
<evidence type="ECO:0000313" key="1">
    <source>
        <dbReference type="EMBL" id="KIA95312.1"/>
    </source>
</evidence>
<dbReference type="EMBL" id="JSYN01000005">
    <property type="protein sequence ID" value="KIA95312.1"/>
    <property type="molecule type" value="Genomic_DNA"/>
</dbReference>
<sequence>MFLCTVFGYFTDQKAVDPADNKTDCPHKKDLLTGKVIYSSYDEPATNEGGLAKLYRAMSAVRLDSVPSGASTRFMVSFLVDVDGSISRERVVKDQVGKVGEQMLKIAKSFKWTPAKCKGKKVATITTVSAQICLQ</sequence>
<name>A0A0C1FQU2_9SPHI</name>
<proteinExistence type="predicted"/>
<accession>A0A0C1FQU2</accession>
<reference evidence="1 2" key="1">
    <citation type="submission" date="2014-10" db="EMBL/GenBank/DDBJ databases">
        <title>Pedobacter Kyungheensis.</title>
        <authorList>
            <person name="Anderson B.M."/>
            <person name="Newman J.D."/>
        </authorList>
    </citation>
    <scope>NUCLEOTIDE SEQUENCE [LARGE SCALE GENOMIC DNA]</scope>
    <source>
        <strain evidence="1 2">KACC 16221</strain>
    </source>
</reference>
<dbReference type="OrthoDB" id="964531at2"/>
<keyword evidence="2" id="KW-1185">Reference proteome</keyword>